<keyword evidence="3" id="KW-1185">Reference proteome</keyword>
<dbReference type="OrthoDB" id="4623238at2"/>
<dbReference type="CDD" id="cd00198">
    <property type="entry name" value="vWFA"/>
    <property type="match status" value="1"/>
</dbReference>
<dbReference type="eggNOG" id="COG2304">
    <property type="taxonomic scope" value="Bacteria"/>
</dbReference>
<dbReference type="Proteomes" id="UP000029015">
    <property type="component" value="Unassembled WGS sequence"/>
</dbReference>
<sequence length="362" mass="39441">MANLTWRWPWLIAALGLALIVIASATLLLTRRRGAASAKDHPRQGTASVWSLDEDLKTETAAKAVRLWRRMNRLGALLLALSLVLTTLLAARPSDVDRNRETGRSRDIVLCLDVSGSTLPYDRQVIEAYLNLVNDFHGERIALSIFNSTSRTVFPLTDDYDLVTRQLKQADTILKGVQSQDDIDKMSDKQYQAISDWLEGTQDRKDTTSLIGDGLVSCAAMLPGFSTSVNGAGAAAKTRSSSIVLATDNVVSGNPTYTLQEALELTHAAGIGVDGLYSGPKQSEGDPPTQQMRALIEGQGGVFLLQGSADSIASLVERIERRHGGDLQSIRRSSLVDTPRWWALALSLALGAYLIAVWRLKR</sequence>
<dbReference type="RefSeq" id="WP_033503751.1">
    <property type="nucleotide sequence ID" value="NZ_CP011786.1"/>
</dbReference>
<dbReference type="KEGG" id="bact:AB656_03490"/>
<evidence type="ECO:0000313" key="2">
    <source>
        <dbReference type="EMBL" id="KFI40274.1"/>
    </source>
</evidence>
<dbReference type="Gene3D" id="3.40.50.410">
    <property type="entry name" value="von Willebrand factor, type A domain"/>
    <property type="match status" value="1"/>
</dbReference>
<comment type="caution">
    <text evidence="2">The sequence shown here is derived from an EMBL/GenBank/DDBJ whole genome shotgun (WGS) entry which is preliminary data.</text>
</comment>
<evidence type="ECO:0000256" key="1">
    <source>
        <dbReference type="SAM" id="Phobius"/>
    </source>
</evidence>
<feature type="transmembrane region" description="Helical" evidence="1">
    <location>
        <begin position="341"/>
        <end position="360"/>
    </location>
</feature>
<accession>A0A086Z174</accession>
<dbReference type="SUPFAM" id="SSF53300">
    <property type="entry name" value="vWA-like"/>
    <property type="match status" value="1"/>
</dbReference>
<dbReference type="InterPro" id="IPR036465">
    <property type="entry name" value="vWFA_dom_sf"/>
</dbReference>
<feature type="transmembrane region" description="Helical" evidence="1">
    <location>
        <begin position="6"/>
        <end position="29"/>
    </location>
</feature>
<dbReference type="AlphaFoldDB" id="A0A086Z174"/>
<keyword evidence="1" id="KW-0812">Transmembrane</keyword>
<proteinExistence type="predicted"/>
<keyword evidence="1" id="KW-0472">Membrane</keyword>
<dbReference type="EMBL" id="JGYK01000001">
    <property type="protein sequence ID" value="KFI40274.1"/>
    <property type="molecule type" value="Genomic_DNA"/>
</dbReference>
<evidence type="ECO:0000313" key="3">
    <source>
        <dbReference type="Proteomes" id="UP000029015"/>
    </source>
</evidence>
<organism evidence="2 3">
    <name type="scientific">Bifidobacterium actinocoloniiforme DSM 22766</name>
    <dbReference type="NCBI Taxonomy" id="1437605"/>
    <lineage>
        <taxon>Bacteria</taxon>
        <taxon>Bacillati</taxon>
        <taxon>Actinomycetota</taxon>
        <taxon>Actinomycetes</taxon>
        <taxon>Bifidobacteriales</taxon>
        <taxon>Bifidobacteriaceae</taxon>
        <taxon>Bifidobacterium</taxon>
    </lineage>
</organism>
<gene>
    <name evidence="2" type="ORF">BACT_0976</name>
</gene>
<feature type="transmembrane region" description="Helical" evidence="1">
    <location>
        <begin position="74"/>
        <end position="91"/>
    </location>
</feature>
<dbReference type="STRING" id="1437605.AB656_03490"/>
<reference evidence="2 3" key="1">
    <citation type="submission" date="2014-03" db="EMBL/GenBank/DDBJ databases">
        <title>Genomics of Bifidobacteria.</title>
        <authorList>
            <person name="Ventura M."/>
            <person name="Milani C."/>
            <person name="Lugli G.A."/>
        </authorList>
    </citation>
    <scope>NUCLEOTIDE SEQUENCE [LARGE SCALE GENOMIC DNA]</scope>
    <source>
        <strain evidence="2 3">DSM 22766</strain>
    </source>
</reference>
<protein>
    <submittedName>
        <fullName evidence="2">von Willebrand factor type A domain protein</fullName>
    </submittedName>
</protein>
<keyword evidence="1" id="KW-1133">Transmembrane helix</keyword>
<dbReference type="PATRIC" id="fig|1437605.7.peg.722"/>
<name>A0A086Z174_9BIFI</name>